<keyword evidence="5" id="KW-1185">Reference proteome</keyword>
<evidence type="ECO:0000259" key="3">
    <source>
        <dbReference type="PROSITE" id="PS50853"/>
    </source>
</evidence>
<dbReference type="Pfam" id="PF18962">
    <property type="entry name" value="Por_Secre_tail"/>
    <property type="match status" value="1"/>
</dbReference>
<dbReference type="Pfam" id="PF00041">
    <property type="entry name" value="fn3"/>
    <property type="match status" value="1"/>
</dbReference>
<gene>
    <name evidence="4" type="ORF">J2X31_001483</name>
</gene>
<proteinExistence type="predicted"/>
<dbReference type="InterPro" id="IPR011628">
    <property type="entry name" value="Cleaved_adhesin"/>
</dbReference>
<feature type="domain" description="Fibronectin type-III" evidence="3">
    <location>
        <begin position="895"/>
        <end position="987"/>
    </location>
</feature>
<dbReference type="InterPro" id="IPR026444">
    <property type="entry name" value="Secre_tail"/>
</dbReference>
<feature type="domain" description="Fibronectin type-III" evidence="3">
    <location>
        <begin position="138"/>
        <end position="231"/>
    </location>
</feature>
<feature type="chain" id="PRO_5047454444" description="Fibronectin type-III domain-containing protein" evidence="2">
    <location>
        <begin position="21"/>
        <end position="1231"/>
    </location>
</feature>
<dbReference type="EMBL" id="JAVDVI010000005">
    <property type="protein sequence ID" value="MDR6967472.1"/>
    <property type="molecule type" value="Genomic_DNA"/>
</dbReference>
<feature type="domain" description="Fibronectin type-III" evidence="3">
    <location>
        <begin position="638"/>
        <end position="732"/>
    </location>
</feature>
<dbReference type="InterPro" id="IPR003961">
    <property type="entry name" value="FN3_dom"/>
</dbReference>
<feature type="signal peptide" evidence="2">
    <location>
        <begin position="1"/>
        <end position="20"/>
    </location>
</feature>
<dbReference type="PROSITE" id="PS50853">
    <property type="entry name" value="FN3"/>
    <property type="match status" value="4"/>
</dbReference>
<evidence type="ECO:0000256" key="2">
    <source>
        <dbReference type="SAM" id="SignalP"/>
    </source>
</evidence>
<dbReference type="InterPro" id="IPR036116">
    <property type="entry name" value="FN3_sf"/>
</dbReference>
<dbReference type="Gene3D" id="2.60.120.200">
    <property type="match status" value="4"/>
</dbReference>
<evidence type="ECO:0000313" key="4">
    <source>
        <dbReference type="EMBL" id="MDR6967472.1"/>
    </source>
</evidence>
<name>A0ABU1TND0_9FLAO</name>
<evidence type="ECO:0000256" key="1">
    <source>
        <dbReference type="ARBA" id="ARBA00022729"/>
    </source>
</evidence>
<dbReference type="CDD" id="cd00063">
    <property type="entry name" value="FN3"/>
    <property type="match status" value="3"/>
</dbReference>
<dbReference type="SUPFAM" id="SSF49785">
    <property type="entry name" value="Galactose-binding domain-like"/>
    <property type="match status" value="1"/>
</dbReference>
<protein>
    <recommendedName>
        <fullName evidence="3">Fibronectin type-III domain-containing protein</fullName>
    </recommendedName>
</protein>
<dbReference type="InterPro" id="IPR013783">
    <property type="entry name" value="Ig-like_fold"/>
</dbReference>
<dbReference type="SUPFAM" id="SSF49265">
    <property type="entry name" value="Fibronectin type III"/>
    <property type="match status" value="2"/>
</dbReference>
<dbReference type="InterPro" id="IPR008979">
    <property type="entry name" value="Galactose-bd-like_sf"/>
</dbReference>
<comment type="caution">
    <text evidence="4">The sequence shown here is derived from an EMBL/GenBank/DDBJ whole genome shotgun (WGS) entry which is preliminary data.</text>
</comment>
<accession>A0ABU1TND0</accession>
<dbReference type="SMART" id="SM00060">
    <property type="entry name" value="FN3"/>
    <property type="match status" value="4"/>
</dbReference>
<keyword evidence="1 2" id="KW-0732">Signal</keyword>
<feature type="domain" description="Fibronectin type-III" evidence="3">
    <location>
        <begin position="388"/>
        <end position="477"/>
    </location>
</feature>
<organism evidence="4 5">
    <name type="scientific">Flavobacterium arsenatis</name>
    <dbReference type="NCBI Taxonomy" id="1484332"/>
    <lineage>
        <taxon>Bacteria</taxon>
        <taxon>Pseudomonadati</taxon>
        <taxon>Bacteroidota</taxon>
        <taxon>Flavobacteriia</taxon>
        <taxon>Flavobacteriales</taxon>
        <taxon>Flavobacteriaceae</taxon>
        <taxon>Flavobacterium</taxon>
    </lineage>
</organism>
<dbReference type="Pfam" id="PF07675">
    <property type="entry name" value="Cleaved_Adhesin"/>
    <property type="match status" value="2"/>
</dbReference>
<dbReference type="RefSeq" id="WP_310025626.1">
    <property type="nucleotide sequence ID" value="NZ_JAVDVI010000005.1"/>
</dbReference>
<sequence>MKKIILLMLLFIGSKSLMFAQCINTDPYPSDAVTSTNTGDPQEINSCVYMSNYSTITNIIEGLAYTFSLKLNGEEVNKYVTVTDTQNNILAQGATPLVLSSIPLPTIRLHYAEDSSCTPVAEPLCHAAYIKVTLSCQFPSEILISGVTTTNATFSWIPGGDETAWQVMILPKGSDSPTPDTQGTPVNEEPTYSVSNLEVAHQYDFYIRADCEDEYSPWRGPYSFNSECNPIEIFSENFDSITNNQLPSCWTGLMVNASEANVGINSLSNSNPNAVQLTNGNSPTTAGIYLISPKLSTVSTASHRVKFYTRGYGNVTLQVGTISSTTADAIFTSIATINATPNYTEHIVDFTGYEGTNTYIAFRHANTNSYNPVFIDDIRWEPAPSCPDVQNAQPIALTPNTATIGWSAGNATEWDVVYSQTETNPALLTPIVPSPTEPEATITGLLADTVYRAWVRSSCDGELGAWSNPITFRTACLATATLNETFESAPFWGLPECWSAIIAEGSVLNSKVRVQNGDAATGNNAVALSNNDEGLNSKIILVSPNLSTLATGTHRVKFHAKANVPATLQVGTLNSAATGATFNTFEPLNITTSYSEYVVDFSSYSGTDNYVGFKHASGQYITIHIDNVRWELTPSCLDVTNIQVSNVTPSTAFVNWQENAGETNWDIVYGTTEVTDPNTLTPITPAPTTDSQTTLSNLTENTSYKLWVRSVCGGTGGNGAWIGPIPFKTPCLPVSTFNEGFETAVVGSLPECWSSILGGPTLGQYAAVRTVSNDAAFGSNAVELHANSSAPTDLIMLVSPYLGNLASGTHRLKFFALSYNPETPLQIGTVNGTTSQATYTLFQPITLGSGYNEYIIDFTTYSGTDNYIAFRNVAGNLNSTFIDNVRWEILPACPDVTSIQVNDIEAELAHISWTAGGNENNWQVAYGPSSVTDPTTLVPSEILTQNSFVVQGLPDNAFTSVWVRSVCGEPDGNGAWIGPITFKTKCLPTTLPYSQDFQSISTPNLPDCTITQRIGNGNNWQTNYGDSGYGFDGFVLQYSSSSSGANAWFFTQGLELTAGVEYTLSYKYGNNSSDNYTESMQVMYGDQPTASSMTIELADHSEINTGTPMVNEIAFTPEQTGAYYIGFLAYSAPEQGNLFLDNITVSAPLGMPGNSINHLSFYPNPVKDILTISNTEEITSVSIFNILGQKVQETSLNVKEAKIDMSNLATGSYIAKVMVNDQVETIKILKD</sequence>
<dbReference type="NCBIfam" id="TIGR04183">
    <property type="entry name" value="Por_Secre_tail"/>
    <property type="match status" value="1"/>
</dbReference>
<dbReference type="NCBIfam" id="NF038128">
    <property type="entry name" value="choice_anch_J"/>
    <property type="match status" value="2"/>
</dbReference>
<dbReference type="Gene3D" id="2.60.40.10">
    <property type="entry name" value="Immunoglobulins"/>
    <property type="match status" value="3"/>
</dbReference>
<evidence type="ECO:0000313" key="5">
    <source>
        <dbReference type="Proteomes" id="UP001255185"/>
    </source>
</evidence>
<reference evidence="4 5" key="1">
    <citation type="submission" date="2023-07" db="EMBL/GenBank/DDBJ databases">
        <title>Sorghum-associated microbial communities from plants grown in Nebraska, USA.</title>
        <authorList>
            <person name="Schachtman D."/>
        </authorList>
    </citation>
    <scope>NUCLEOTIDE SEQUENCE [LARGE SCALE GENOMIC DNA]</scope>
    <source>
        <strain evidence="4 5">3773</strain>
    </source>
</reference>
<dbReference type="Proteomes" id="UP001255185">
    <property type="component" value="Unassembled WGS sequence"/>
</dbReference>